<organism evidence="1 2">
    <name type="scientific">Clostridium manihotivorum</name>
    <dbReference type="NCBI Taxonomy" id="2320868"/>
    <lineage>
        <taxon>Bacteria</taxon>
        <taxon>Bacillati</taxon>
        <taxon>Bacillota</taxon>
        <taxon>Clostridia</taxon>
        <taxon>Eubacteriales</taxon>
        <taxon>Clostridiaceae</taxon>
        <taxon>Clostridium</taxon>
    </lineage>
</organism>
<evidence type="ECO:0000313" key="2">
    <source>
        <dbReference type="Proteomes" id="UP000286268"/>
    </source>
</evidence>
<dbReference type="RefSeq" id="WP_128211474.1">
    <property type="nucleotide sequence ID" value="NZ_CP025746.1"/>
</dbReference>
<dbReference type="Proteomes" id="UP000286268">
    <property type="component" value="Chromosome"/>
</dbReference>
<accession>A0A410DPH8</accession>
<proteinExistence type="predicted"/>
<name>A0A410DPH8_9CLOT</name>
<keyword evidence="1" id="KW-0540">Nuclease</keyword>
<keyword evidence="2" id="KW-1185">Reference proteome</keyword>
<dbReference type="OrthoDB" id="1936553at2"/>
<dbReference type="CDD" id="cd00085">
    <property type="entry name" value="HNHc"/>
    <property type="match status" value="1"/>
</dbReference>
<sequence>MYCCEVCGKSADIHHIVYKSEGGLDINLNYKYLCHNHHRGKDGPHRNNIINLKYKVEMQEKLSSILYKDYYTFNELIRVLNINTNCLKKLVKNIKLFKEGYKTDDIIFNIMGKKTYNSEMIEDCLLEKMLSNY</sequence>
<gene>
    <name evidence="1" type="ORF">C1I91_04375</name>
</gene>
<keyword evidence="1" id="KW-0378">Hydrolase</keyword>
<dbReference type="InterPro" id="IPR003615">
    <property type="entry name" value="HNH_nuc"/>
</dbReference>
<dbReference type="AlphaFoldDB" id="A0A410DPH8"/>
<protein>
    <submittedName>
        <fullName evidence="1">HNH endonuclease</fullName>
    </submittedName>
</protein>
<evidence type="ECO:0000313" key="1">
    <source>
        <dbReference type="EMBL" id="QAA30961.1"/>
    </source>
</evidence>
<dbReference type="GO" id="GO:0004519">
    <property type="term" value="F:endonuclease activity"/>
    <property type="evidence" value="ECO:0007669"/>
    <property type="project" value="UniProtKB-KW"/>
</dbReference>
<reference evidence="1 2" key="1">
    <citation type="submission" date="2018-01" db="EMBL/GenBank/DDBJ databases">
        <title>Genome Sequencing and Assembly of Anaerobacter polyendosporus strain CT4.</title>
        <authorList>
            <person name="Tachaapaikoon C."/>
            <person name="Sutheeworapong S."/>
            <person name="Jenjaroenpun P."/>
            <person name="Wongsurawat T."/>
            <person name="Nookeaw I."/>
            <person name="Cheawchanlertfa P."/>
            <person name="Kosugi A."/>
            <person name="Cheevadhanarak S."/>
            <person name="Ratanakhanokchai K."/>
        </authorList>
    </citation>
    <scope>NUCLEOTIDE SEQUENCE [LARGE SCALE GENOMIC DNA]</scope>
    <source>
        <strain evidence="1 2">CT4</strain>
    </source>
</reference>
<dbReference type="Gene3D" id="1.10.30.50">
    <property type="match status" value="1"/>
</dbReference>
<keyword evidence="1" id="KW-0255">Endonuclease</keyword>
<dbReference type="EMBL" id="CP025746">
    <property type="protein sequence ID" value="QAA30961.1"/>
    <property type="molecule type" value="Genomic_DNA"/>
</dbReference>
<dbReference type="KEGG" id="cmah:C1I91_04375"/>